<dbReference type="HOGENOM" id="CLU_785038_0_0_11"/>
<dbReference type="PATRIC" id="fig|1283301.3.peg.6794"/>
<evidence type="ECO:0000313" key="3">
    <source>
        <dbReference type="Proteomes" id="UP000015001"/>
    </source>
</evidence>
<dbReference type="EMBL" id="AOPY01001582">
    <property type="protein sequence ID" value="EPJ36092.1"/>
    <property type="molecule type" value="Genomic_DNA"/>
</dbReference>
<evidence type="ECO:0000259" key="1">
    <source>
        <dbReference type="Pfam" id="PF00931"/>
    </source>
</evidence>
<dbReference type="GO" id="GO:0043531">
    <property type="term" value="F:ADP binding"/>
    <property type="evidence" value="ECO:0007669"/>
    <property type="project" value="InterPro"/>
</dbReference>
<comment type="caution">
    <text evidence="2">The sequence shown here is derived from an EMBL/GenBank/DDBJ whole genome shotgun (WGS) entry which is preliminary data.</text>
</comment>
<reference evidence="2 3" key="1">
    <citation type="submission" date="2013-02" db="EMBL/GenBank/DDBJ databases">
        <title>Draft Genome Sequence of Streptomyces afghaniensis, Which Produces Compounds of the Julimycin B-Complex.</title>
        <authorList>
            <person name="Gruening B.A."/>
            <person name="Praeg A."/>
            <person name="Erxleben A."/>
            <person name="Guenther S."/>
            <person name="Fiedler H.-P."/>
            <person name="Goodfellow M."/>
            <person name="Mueller M."/>
        </authorList>
    </citation>
    <scope>NUCLEOTIDE SEQUENCE [LARGE SCALE GENOMIC DNA]</scope>
    <source>
        <strain evidence="2 3">772</strain>
    </source>
</reference>
<dbReference type="InterPro" id="IPR027417">
    <property type="entry name" value="P-loop_NTPase"/>
</dbReference>
<dbReference type="PANTHER" id="PTHR47691:SF3">
    <property type="entry name" value="HTH-TYPE TRANSCRIPTIONAL REGULATOR RV0890C-RELATED"/>
    <property type="match status" value="1"/>
</dbReference>
<protein>
    <recommendedName>
        <fullName evidence="1">NB-ARC domain-containing protein</fullName>
    </recommendedName>
</protein>
<dbReference type="SUPFAM" id="SSF52540">
    <property type="entry name" value="P-loop containing nucleoside triphosphate hydrolases"/>
    <property type="match status" value="1"/>
</dbReference>
<dbReference type="Pfam" id="PF00931">
    <property type="entry name" value="NB-ARC"/>
    <property type="match status" value="1"/>
</dbReference>
<gene>
    <name evidence="2" type="ORF">STAFG_6843</name>
</gene>
<name>S4MRD6_9ACTN</name>
<dbReference type="AlphaFoldDB" id="S4MRD6"/>
<dbReference type="InterPro" id="IPR002182">
    <property type="entry name" value="NB-ARC"/>
</dbReference>
<keyword evidence="3" id="KW-1185">Reference proteome</keyword>
<dbReference type="PANTHER" id="PTHR47691">
    <property type="entry name" value="REGULATOR-RELATED"/>
    <property type="match status" value="1"/>
</dbReference>
<dbReference type="Gene3D" id="3.40.50.300">
    <property type="entry name" value="P-loop containing nucleotide triphosphate hydrolases"/>
    <property type="match status" value="1"/>
</dbReference>
<dbReference type="Proteomes" id="UP000015001">
    <property type="component" value="Unassembled WGS sequence"/>
</dbReference>
<sequence>MGAAATGDGATAVNSRTDLALTVPSEAFVSPADIAAGPGLRKVPDEPRNFVGRRDELHAISKGFDDGAMMQVLYGLGGTGKTTLAAQWTVHHADQYHPVWWVDGRSAKSIASGLAGFGGRLQDVVAKIVTPEALSERAQQWLMSHSGWLLVLDNVNDPDDVRFLKTIARDHGRVLITSRLAAAVWHDIATAVPVPLLSEEAAVELFTRICTRHEGRVVAEARRLCAELGFLALAVQQAAAYCLLEEGLTPHRYLAKLAEFPDVMHQAPYEGSQLERTMAGVWEPSLDRLADTPLAGDVLRTLAWFPPAELGLATTNVPRPVLHPLAPPPALHKALLRLAAHSLIGLDQENVRVHRLVQAVARTPSEGSAHRMPHQIEAARARAEVVFGTRCRDDFRRGTS</sequence>
<feature type="domain" description="NB-ARC" evidence="1">
    <location>
        <begin position="70"/>
        <end position="211"/>
    </location>
</feature>
<proteinExistence type="predicted"/>
<evidence type="ECO:0000313" key="2">
    <source>
        <dbReference type="EMBL" id="EPJ36092.1"/>
    </source>
</evidence>
<organism evidence="2 3">
    <name type="scientific">Streptomyces afghaniensis 772</name>
    <dbReference type="NCBI Taxonomy" id="1283301"/>
    <lineage>
        <taxon>Bacteria</taxon>
        <taxon>Bacillati</taxon>
        <taxon>Actinomycetota</taxon>
        <taxon>Actinomycetes</taxon>
        <taxon>Kitasatosporales</taxon>
        <taxon>Streptomycetaceae</taxon>
        <taxon>Streptomyces</taxon>
    </lineage>
</organism>
<accession>S4MRD6</accession>